<comment type="caution">
    <text evidence="2">The sequence shown here is derived from an EMBL/GenBank/DDBJ whole genome shotgun (WGS) entry which is preliminary data.</text>
</comment>
<protein>
    <submittedName>
        <fullName evidence="2">Uncharacterized protein</fullName>
    </submittedName>
</protein>
<reference evidence="2" key="1">
    <citation type="submission" date="2021-02" db="EMBL/GenBank/DDBJ databases">
        <authorList>
            <person name="Nowell W R."/>
        </authorList>
    </citation>
    <scope>NUCLEOTIDE SEQUENCE</scope>
</reference>
<dbReference type="Proteomes" id="UP000663823">
    <property type="component" value="Unassembled WGS sequence"/>
</dbReference>
<evidence type="ECO:0000313" key="5">
    <source>
        <dbReference type="Proteomes" id="UP000663889"/>
    </source>
</evidence>
<dbReference type="EMBL" id="CAJOBE010001590">
    <property type="protein sequence ID" value="CAF3757194.1"/>
    <property type="molecule type" value="Genomic_DNA"/>
</dbReference>
<dbReference type="Proteomes" id="UP000663882">
    <property type="component" value="Unassembled WGS sequence"/>
</dbReference>
<evidence type="ECO:0000313" key="3">
    <source>
        <dbReference type="EMBL" id="CAF3669986.1"/>
    </source>
</evidence>
<dbReference type="OrthoDB" id="10501280at2759"/>
<dbReference type="EMBL" id="CAJOAX010000950">
    <property type="protein sequence ID" value="CAF3669986.1"/>
    <property type="molecule type" value="Genomic_DNA"/>
</dbReference>
<proteinExistence type="predicted"/>
<name>A0A815SCY8_9BILA</name>
<accession>A0A815SCY8</accession>
<dbReference type="Proteomes" id="UP000663889">
    <property type="component" value="Unassembled WGS sequence"/>
</dbReference>
<sequence>MKHLSAKQREECIEYVKRKILFFDIDDHVKSPSSKKPVSLSTSTSSIYITDFYLNTEIYDGDYADQFHSSEALSDIIEIDLYLKHGTDKTTSVTNSGQEVEKYNPL</sequence>
<organism evidence="2 5">
    <name type="scientific">Rotaria sordida</name>
    <dbReference type="NCBI Taxonomy" id="392033"/>
    <lineage>
        <taxon>Eukaryota</taxon>
        <taxon>Metazoa</taxon>
        <taxon>Spiralia</taxon>
        <taxon>Gnathifera</taxon>
        <taxon>Rotifera</taxon>
        <taxon>Eurotatoria</taxon>
        <taxon>Bdelloidea</taxon>
        <taxon>Philodinida</taxon>
        <taxon>Philodinidae</taxon>
        <taxon>Rotaria</taxon>
    </lineage>
</organism>
<evidence type="ECO:0000313" key="1">
    <source>
        <dbReference type="EMBL" id="CAF0945576.1"/>
    </source>
</evidence>
<dbReference type="EMBL" id="CAJNOO010000447">
    <property type="protein sequence ID" value="CAF0945576.1"/>
    <property type="molecule type" value="Genomic_DNA"/>
</dbReference>
<evidence type="ECO:0000313" key="4">
    <source>
        <dbReference type="EMBL" id="CAF3757194.1"/>
    </source>
</evidence>
<gene>
    <name evidence="4" type="ORF">FNK824_LOCUS12588</name>
    <name evidence="3" type="ORF">OTI717_LOCUS10497</name>
    <name evidence="1" type="ORF">RFH988_LOCUS11338</name>
    <name evidence="2" type="ORF">SEV965_LOCUS35549</name>
</gene>
<dbReference type="EMBL" id="CAJNOU010005859">
    <property type="protein sequence ID" value="CAF1490469.1"/>
    <property type="molecule type" value="Genomic_DNA"/>
</dbReference>
<dbReference type="Proteomes" id="UP000663874">
    <property type="component" value="Unassembled WGS sequence"/>
</dbReference>
<evidence type="ECO:0000313" key="2">
    <source>
        <dbReference type="EMBL" id="CAF1490469.1"/>
    </source>
</evidence>
<dbReference type="AlphaFoldDB" id="A0A815SCY8"/>